<evidence type="ECO:0000256" key="4">
    <source>
        <dbReference type="ARBA" id="ARBA00022679"/>
    </source>
</evidence>
<evidence type="ECO:0000256" key="5">
    <source>
        <dbReference type="ARBA" id="ARBA00022747"/>
    </source>
</evidence>
<dbReference type="GO" id="GO:0003677">
    <property type="term" value="F:DNA binding"/>
    <property type="evidence" value="ECO:0007669"/>
    <property type="project" value="InterPro"/>
</dbReference>
<name>A0A7U7GAD8_9GAMM</name>
<keyword evidence="10" id="KW-0378">Hydrolase</keyword>
<dbReference type="OrthoDB" id="9804086at2"/>
<dbReference type="RefSeq" id="WP_034431611.1">
    <property type="nucleotide sequence ID" value="NZ_CBTK010000077.1"/>
</dbReference>
<dbReference type="Gene3D" id="3.40.50.150">
    <property type="entry name" value="Vaccinia Virus protein VP39"/>
    <property type="match status" value="1"/>
</dbReference>
<evidence type="ECO:0000313" key="11">
    <source>
        <dbReference type="Proteomes" id="UP000019184"/>
    </source>
</evidence>
<dbReference type="Pfam" id="PF22240">
    <property type="entry name" value="ISP_coupler"/>
    <property type="match status" value="1"/>
</dbReference>
<dbReference type="InterPro" id="IPR003356">
    <property type="entry name" value="DNA_methylase_A-5"/>
</dbReference>
<feature type="domain" description="Type ISP restriction-modification enzyme LLaBIII C-terminal specificity" evidence="8">
    <location>
        <begin position="659"/>
        <end position="1001"/>
    </location>
</feature>
<proteinExistence type="inferred from homology"/>
<dbReference type="InterPro" id="IPR041635">
    <property type="entry name" value="Type_ISP_LLaBIII_C"/>
</dbReference>
<evidence type="ECO:0000259" key="8">
    <source>
        <dbReference type="Pfam" id="PF18135"/>
    </source>
</evidence>
<dbReference type="GO" id="GO:0009007">
    <property type="term" value="F:site-specific DNA-methyltransferase (adenine-specific) activity"/>
    <property type="evidence" value="ECO:0007669"/>
    <property type="project" value="UniProtKB-EC"/>
</dbReference>
<protein>
    <recommendedName>
        <fullName evidence="2">site-specific DNA-methyltransferase (adenine-specific)</fullName>
        <ecNumber evidence="2">2.1.1.72</ecNumber>
    </recommendedName>
</protein>
<organism evidence="10 11">
    <name type="scientific">Candidatus Contendobacter odensis Run_B_J11</name>
    <dbReference type="NCBI Taxonomy" id="1400861"/>
    <lineage>
        <taxon>Bacteria</taxon>
        <taxon>Pseudomonadati</taxon>
        <taxon>Pseudomonadota</taxon>
        <taxon>Gammaproteobacteria</taxon>
        <taxon>Candidatus Competibacteraceae</taxon>
        <taxon>Candidatus Contendibacter</taxon>
    </lineage>
</organism>
<keyword evidence="10" id="KW-0547">Nucleotide-binding</keyword>
<feature type="domain" description="DNA methylase adenine-specific" evidence="7">
    <location>
        <begin position="288"/>
        <end position="539"/>
    </location>
</feature>
<sequence length="1023" mass="118371">MLNLKPNHKAIRGYYQEVESLRQAGAVHEGATAPAFASLLRHCAGQFPHLRLIEQYPLPRLNRRPLRVDGVIVDSFMLRLGVWEAKDNQDDLQREIPKKFAAGYPKDNILFQSPERLILWQNGRETFDVDMRQPEALIEGLQQFFGYQPPAYAQWQEAVIGFKGKVQELGQALLAIIAQERLKNPGFVAAFEGFFQLCRDAVNPNLSVRAVEEMLIQHVLTERIFRKVFNNPDFVAKNVIAREIEKVIAALTARSFSREQFLRGLDHCYRALEITAATIEDYREKQSFLNAVYEQFFQGFAIDVADTHGIVYTPQPLVDFMVRSVAELLQREFGRSLSDRGVHLLDPFVGTGNFITRILREIDPVALKEKYAEALHCNELLLLPYYIASLNIEHAYFEATGDYQPFEGLCLVDTFELAEDRQHAFGFLTAENTERVNQQKAAPIFVIIGNPPYNAGQVNENDNNKNRKYPVVDRWVAERYAAGSKATNKNALSDPYVKAFAWATERLRKQPQGMIAFVTNNGFLEGIAFDGMRKRLAEEFSSIYLLDLGGNVRKNPKLSGTTHNVFGIQVGVCISFLVKKELSKSTRIYYARTDEFWRKEEKYKFLEQQDHYANVEWREIQPDKKETWLTEGLQADFESFAALGSKEQKANTQETEGVIFRIFSNGVKTNRDTWVYNFSAIELAKNIKKTMESYNDHVLKWKSLIEKPKIDDFVSYDDRKISWSRDLKLDLERCKFAEFHKDKIRNSLYRPFSKKSLFFDRVMNEEVYVFPSIFPDVSSEQENRVICLPSIGGRTGYWCICTNIIPNLSIITVDANQCFPFYTYSEDGQNRRENISDWALDAFRQHYHDSSIDKWAIFHYVYGLLHHPAYRQKYAANLRRELPRIPYAPDFRAFCHAGQELAALHVDYEQQPEYPLKRIYAPGQSQDWQVRKMRLNPDKTALIYNDWLMLTGIPAETFDYRLGNRSALDWVIEQYQVKTDPRSGIINDPNRPDDPHYILRLIAQVIQVSVETVRVVKTLPDKI</sequence>
<evidence type="ECO:0000256" key="6">
    <source>
        <dbReference type="ARBA" id="ARBA00047942"/>
    </source>
</evidence>
<dbReference type="GO" id="GO:0004386">
    <property type="term" value="F:helicase activity"/>
    <property type="evidence" value="ECO:0007669"/>
    <property type="project" value="UniProtKB-KW"/>
</dbReference>
<dbReference type="GO" id="GO:0032259">
    <property type="term" value="P:methylation"/>
    <property type="evidence" value="ECO:0007669"/>
    <property type="project" value="UniProtKB-KW"/>
</dbReference>
<keyword evidence="4" id="KW-0808">Transferase</keyword>
<dbReference type="Proteomes" id="UP000019184">
    <property type="component" value="Unassembled WGS sequence"/>
</dbReference>
<comment type="catalytic activity">
    <reaction evidence="6">
        <text>a 2'-deoxyadenosine in DNA + S-adenosyl-L-methionine = an N(6)-methyl-2'-deoxyadenosine in DNA + S-adenosyl-L-homocysteine + H(+)</text>
        <dbReference type="Rhea" id="RHEA:15197"/>
        <dbReference type="Rhea" id="RHEA-COMP:12418"/>
        <dbReference type="Rhea" id="RHEA-COMP:12419"/>
        <dbReference type="ChEBI" id="CHEBI:15378"/>
        <dbReference type="ChEBI" id="CHEBI:57856"/>
        <dbReference type="ChEBI" id="CHEBI:59789"/>
        <dbReference type="ChEBI" id="CHEBI:90615"/>
        <dbReference type="ChEBI" id="CHEBI:90616"/>
        <dbReference type="EC" id="2.1.1.72"/>
    </reaction>
</comment>
<keyword evidence="5" id="KW-0680">Restriction system</keyword>
<comment type="similarity">
    <text evidence="1">Belongs to the N(4)/N(6)-methyltransferase family.</text>
</comment>
<dbReference type="EMBL" id="CBTK010000077">
    <property type="protein sequence ID" value="CDH44452.1"/>
    <property type="molecule type" value="Genomic_DNA"/>
</dbReference>
<comment type="caution">
    <text evidence="10">The sequence shown here is derived from an EMBL/GenBank/DDBJ whole genome shotgun (WGS) entry which is preliminary data.</text>
</comment>
<dbReference type="InterPro" id="IPR002052">
    <property type="entry name" value="DNA_methylase_N6_adenine_CS"/>
</dbReference>
<dbReference type="PANTHER" id="PTHR33841">
    <property type="entry name" value="DNA METHYLTRANSFERASE YEEA-RELATED"/>
    <property type="match status" value="1"/>
</dbReference>
<dbReference type="InterPro" id="IPR029063">
    <property type="entry name" value="SAM-dependent_MTases_sf"/>
</dbReference>
<dbReference type="PROSITE" id="PS00092">
    <property type="entry name" value="N6_MTASE"/>
    <property type="match status" value="1"/>
</dbReference>
<evidence type="ECO:0000256" key="2">
    <source>
        <dbReference type="ARBA" id="ARBA00011900"/>
    </source>
</evidence>
<keyword evidence="10" id="KW-0067">ATP-binding</keyword>
<accession>A0A7U7GAD8</accession>
<keyword evidence="3" id="KW-0489">Methyltransferase</keyword>
<evidence type="ECO:0000259" key="7">
    <source>
        <dbReference type="Pfam" id="PF02384"/>
    </source>
</evidence>
<evidence type="ECO:0000259" key="9">
    <source>
        <dbReference type="Pfam" id="PF22240"/>
    </source>
</evidence>
<reference evidence="10 11" key="1">
    <citation type="journal article" date="2014" name="ISME J.">
        <title>Candidatus Competibacter-lineage genomes retrieved from metagenomes reveal functional metabolic diversity.</title>
        <authorList>
            <person name="McIlroy S.J."/>
            <person name="Albertsen M."/>
            <person name="Andresen E.K."/>
            <person name="Saunders A.M."/>
            <person name="Kristiansen R."/>
            <person name="Stokholm-Bjerregaard M."/>
            <person name="Nielsen K.L."/>
            <person name="Nielsen P.H."/>
        </authorList>
    </citation>
    <scope>NUCLEOTIDE SEQUENCE [LARGE SCALE GENOMIC DNA]</scope>
    <source>
        <strain evidence="10 11">Run_B_J11</strain>
    </source>
</reference>
<gene>
    <name evidence="10" type="ORF">BN874_1680028</name>
</gene>
<keyword evidence="11" id="KW-1185">Reference proteome</keyword>
<dbReference type="Pfam" id="PF18135">
    <property type="entry name" value="Type_ISP_C"/>
    <property type="match status" value="1"/>
</dbReference>
<dbReference type="PANTHER" id="PTHR33841:SF1">
    <property type="entry name" value="DNA METHYLTRANSFERASE A"/>
    <property type="match status" value="1"/>
</dbReference>
<dbReference type="PRINTS" id="PR00507">
    <property type="entry name" value="N12N6MTFRASE"/>
</dbReference>
<dbReference type="InterPro" id="IPR050953">
    <property type="entry name" value="N4_N6_ade-DNA_methylase"/>
</dbReference>
<dbReference type="EC" id="2.1.1.72" evidence="2"/>
<evidence type="ECO:0000256" key="3">
    <source>
        <dbReference type="ARBA" id="ARBA00022603"/>
    </source>
</evidence>
<evidence type="ECO:0000313" key="10">
    <source>
        <dbReference type="EMBL" id="CDH44452.1"/>
    </source>
</evidence>
<dbReference type="InterPro" id="IPR053980">
    <property type="entry name" value="ISP_coupler"/>
</dbReference>
<keyword evidence="10" id="KW-0347">Helicase</keyword>
<feature type="domain" description="Type ISP restriction-modification enzyme coupler" evidence="9">
    <location>
        <begin position="171"/>
        <end position="281"/>
    </location>
</feature>
<dbReference type="SUPFAM" id="SSF53335">
    <property type="entry name" value="S-adenosyl-L-methionine-dependent methyltransferases"/>
    <property type="match status" value="1"/>
</dbReference>
<dbReference type="GO" id="GO:0008170">
    <property type="term" value="F:N-methyltransferase activity"/>
    <property type="evidence" value="ECO:0007669"/>
    <property type="project" value="InterPro"/>
</dbReference>
<dbReference type="Pfam" id="PF02384">
    <property type="entry name" value="N6_Mtase"/>
    <property type="match status" value="1"/>
</dbReference>
<dbReference type="AlphaFoldDB" id="A0A7U7GAD8"/>
<evidence type="ECO:0000256" key="1">
    <source>
        <dbReference type="ARBA" id="ARBA00006594"/>
    </source>
</evidence>
<dbReference type="GO" id="GO:0009307">
    <property type="term" value="P:DNA restriction-modification system"/>
    <property type="evidence" value="ECO:0007669"/>
    <property type="project" value="UniProtKB-KW"/>
</dbReference>